<feature type="transmembrane region" description="Helical" evidence="6">
    <location>
        <begin position="6"/>
        <end position="27"/>
    </location>
</feature>
<dbReference type="OrthoDB" id="9787430at2"/>
<dbReference type="PANTHER" id="PTHR35791">
    <property type="entry name" value="UPF0754 MEMBRANE PROTEIN YHEB"/>
    <property type="match status" value="1"/>
</dbReference>
<evidence type="ECO:0000256" key="3">
    <source>
        <dbReference type="ARBA" id="ARBA00022692"/>
    </source>
</evidence>
<keyword evidence="3 6" id="KW-0812">Transmembrane</keyword>
<evidence type="ECO:0000256" key="4">
    <source>
        <dbReference type="ARBA" id="ARBA00022989"/>
    </source>
</evidence>
<keyword evidence="8" id="KW-1185">Reference proteome</keyword>
<evidence type="ECO:0000313" key="8">
    <source>
        <dbReference type="Proteomes" id="UP000095255"/>
    </source>
</evidence>
<reference evidence="7 8" key="1">
    <citation type="submission" date="2016-09" db="EMBL/GenBank/DDBJ databases">
        <title>Desulfuribacillus arsenicus sp. nov., an obligately anaerobic, dissimilatory arsenic- and antimonate-reducing bacterium isolated from anoxic sediments.</title>
        <authorList>
            <person name="Abin C.A."/>
            <person name="Hollibaugh J.T."/>
        </authorList>
    </citation>
    <scope>NUCLEOTIDE SEQUENCE [LARGE SCALE GENOMIC DNA]</scope>
    <source>
        <strain evidence="7 8">MLFW-2</strain>
    </source>
</reference>
<dbReference type="Proteomes" id="UP000095255">
    <property type="component" value="Unassembled WGS sequence"/>
</dbReference>
<dbReference type="RefSeq" id="WP_069700805.1">
    <property type="nucleotide sequence ID" value="NZ_MJAT01000001.1"/>
</dbReference>
<evidence type="ECO:0000256" key="2">
    <source>
        <dbReference type="ARBA" id="ARBA00008053"/>
    </source>
</evidence>
<comment type="caution">
    <text evidence="7">The sequence shown here is derived from an EMBL/GenBank/DDBJ whole genome shotgun (WGS) entry which is preliminary data.</text>
</comment>
<dbReference type="EMBL" id="MJAT01000001">
    <property type="protein sequence ID" value="OEH86927.1"/>
    <property type="molecule type" value="Genomic_DNA"/>
</dbReference>
<dbReference type="InterPro" id="IPR007383">
    <property type="entry name" value="DUF445"/>
</dbReference>
<evidence type="ECO:0000256" key="6">
    <source>
        <dbReference type="SAM" id="Phobius"/>
    </source>
</evidence>
<comment type="similarity">
    <text evidence="2">Belongs to the UPF0754 family.</text>
</comment>
<protein>
    <recommendedName>
        <fullName evidence="9">DUF445 domain-containing protein</fullName>
    </recommendedName>
</protein>
<gene>
    <name evidence="7" type="ORF">BHU72_01305</name>
</gene>
<evidence type="ECO:0000256" key="1">
    <source>
        <dbReference type="ARBA" id="ARBA00004308"/>
    </source>
</evidence>
<keyword evidence="5 6" id="KW-0472">Membrane</keyword>
<dbReference type="AlphaFoldDB" id="A0A1E5L9W3"/>
<dbReference type="Pfam" id="PF04286">
    <property type="entry name" value="DUF445"/>
    <property type="match status" value="1"/>
</dbReference>
<dbReference type="STRING" id="1390249.BHU72_01305"/>
<evidence type="ECO:0000256" key="5">
    <source>
        <dbReference type="ARBA" id="ARBA00023136"/>
    </source>
</evidence>
<evidence type="ECO:0008006" key="9">
    <source>
        <dbReference type="Google" id="ProtNLM"/>
    </source>
</evidence>
<proteinExistence type="inferred from homology"/>
<sequence length="410" mass="47089">MDQQFLHLILAIFIGGLIGGSTNMLAIKMLFRPHQPLYIGKNRIPFTPGLIPSKQDQLAIKIASVVSDYILTPSVIAHAFTKVNFQKKLHDILKAYWSESMKKGYTLETLIDSFGFDKERIIILLKDSIVRQMIHVNTRTNIKEAHSLFIKQFGQKQISSIIPKVFQDTIEQNVDHTIELLLEYFSKQLNENQTKIAMIQMLEESFDIKNPLMKKLFFSVIADDQILQSIIKKLQKAIESDTVKQLVKDSLQKNWDSILESTILDLIIRWPEQAAQFERVLTKTIHKTIQTALHTAQLHESLEMIVRKLVNNFLHTPLQKYEKTLEPYVDQIIQAILSSGLEYVQRHVDTLIASINIHEVVRSQVAAFPSKKLEAMILQVANRELLYITYFGVLLGGLMGILQYLLSRLL</sequence>
<feature type="transmembrane region" description="Helical" evidence="6">
    <location>
        <begin position="385"/>
        <end position="406"/>
    </location>
</feature>
<dbReference type="PANTHER" id="PTHR35791:SF1">
    <property type="entry name" value="UPF0754 MEMBRANE PROTEIN YHEB"/>
    <property type="match status" value="1"/>
</dbReference>
<organism evidence="7 8">
    <name type="scientific">Desulfuribacillus stibiiarsenatis</name>
    <dbReference type="NCBI Taxonomy" id="1390249"/>
    <lineage>
        <taxon>Bacteria</taxon>
        <taxon>Bacillati</taxon>
        <taxon>Bacillota</taxon>
        <taxon>Desulfuribacillia</taxon>
        <taxon>Desulfuribacillales</taxon>
        <taxon>Desulfuribacillaceae</taxon>
        <taxon>Desulfuribacillus</taxon>
    </lineage>
</organism>
<comment type="subcellular location">
    <subcellularLocation>
        <location evidence="1">Endomembrane system</location>
    </subcellularLocation>
</comment>
<accession>A0A1E5L9W3</accession>
<dbReference type="GO" id="GO:0012505">
    <property type="term" value="C:endomembrane system"/>
    <property type="evidence" value="ECO:0007669"/>
    <property type="project" value="UniProtKB-SubCell"/>
</dbReference>
<keyword evidence="4 6" id="KW-1133">Transmembrane helix</keyword>
<name>A0A1E5L9W3_9FIRM</name>
<evidence type="ECO:0000313" key="7">
    <source>
        <dbReference type="EMBL" id="OEH86927.1"/>
    </source>
</evidence>